<dbReference type="AlphaFoldDB" id="A0A1B3XLL6"/>
<organism evidence="1 2">
    <name type="scientific">Peribacillus muralis</name>
    <dbReference type="NCBI Taxonomy" id="264697"/>
    <lineage>
        <taxon>Bacteria</taxon>
        <taxon>Bacillati</taxon>
        <taxon>Bacillota</taxon>
        <taxon>Bacilli</taxon>
        <taxon>Bacillales</taxon>
        <taxon>Bacillaceae</taxon>
        <taxon>Peribacillus</taxon>
    </lineage>
</organism>
<gene>
    <name evidence="1" type="ORF">ABE28_007080</name>
</gene>
<accession>A0A1B3XLL6</accession>
<reference evidence="1 2" key="1">
    <citation type="submission" date="2016-08" db="EMBL/GenBank/DDBJ databases">
        <title>Complete genome sequence of Bacillus muralis G25-68, a strain with toxicity to nematodes.</title>
        <authorList>
            <person name="Zheng Z."/>
        </authorList>
    </citation>
    <scope>NUCLEOTIDE SEQUENCE [LARGE SCALE GENOMIC DNA]</scope>
    <source>
        <strain evidence="1 2">G25-68</strain>
    </source>
</reference>
<evidence type="ECO:0000313" key="2">
    <source>
        <dbReference type="Proteomes" id="UP000077926"/>
    </source>
</evidence>
<name>A0A1B3XLL6_9BACI</name>
<protein>
    <submittedName>
        <fullName evidence="1">Uncharacterized protein</fullName>
    </submittedName>
</protein>
<dbReference type="Proteomes" id="UP000077926">
    <property type="component" value="Chromosome"/>
</dbReference>
<proteinExistence type="predicted"/>
<keyword evidence="2" id="KW-1185">Reference proteome</keyword>
<dbReference type="KEGG" id="bmur:ABE28_007080"/>
<sequence length="94" mass="11397">MAFNFRFHTEWNETEGARLLQEMRVYLRPRRLKAEEAQGPPAERERLKCNETLVVQNNKNYRQRKFPLRFHTEWNETEGTTLLREMRSKGDRTG</sequence>
<dbReference type="EMBL" id="CP017080">
    <property type="protein sequence ID" value="AOH54111.1"/>
    <property type="molecule type" value="Genomic_DNA"/>
</dbReference>
<evidence type="ECO:0000313" key="1">
    <source>
        <dbReference type="EMBL" id="AOH54111.1"/>
    </source>
</evidence>